<dbReference type="InterPro" id="IPR029016">
    <property type="entry name" value="GAF-like_dom_sf"/>
</dbReference>
<sequence>MDKLVNAGAPGSLSRGVALLKLLATAGVRGMALTDIAVKAGIPHPTVHRVLQQLVAERLVDRHPELRRYRLGPLAFELGLASATFYDIRDLCDAAMVNLAGASEDTTYLVVRSGFEAVCMHRREGSFPIRTLILDVGSRRPLGVGAGGLALLAAMEDAERSAIIERVAPMLATFEGLDAVVLQEACMQTRKRGYSLIKSTINLGVTAVGQVFYSSVGQPMGALSVAALSQRMTSQRIEATAKILDVACKDLGRRLRERQMVEWSIQY</sequence>
<dbReference type="InterPro" id="IPR014757">
    <property type="entry name" value="Tscrpt_reg_IclR_C"/>
</dbReference>
<dbReference type="PANTHER" id="PTHR30136">
    <property type="entry name" value="HELIX-TURN-HELIX TRANSCRIPTIONAL REGULATOR, ICLR FAMILY"/>
    <property type="match status" value="1"/>
</dbReference>
<evidence type="ECO:0000313" key="7">
    <source>
        <dbReference type="Proteomes" id="UP000306236"/>
    </source>
</evidence>
<evidence type="ECO:0000259" key="5">
    <source>
        <dbReference type="PROSITE" id="PS51078"/>
    </source>
</evidence>
<dbReference type="Pfam" id="PF09339">
    <property type="entry name" value="HTH_IclR"/>
    <property type="match status" value="1"/>
</dbReference>
<dbReference type="InterPro" id="IPR005471">
    <property type="entry name" value="Tscrpt_reg_IclR_N"/>
</dbReference>
<reference evidence="6 7" key="1">
    <citation type="submission" date="2019-04" db="EMBL/GenBank/DDBJ databases">
        <title>Lampropedia sp YIM MLB12 draf genome.</title>
        <authorList>
            <person name="Wang Y.-X."/>
        </authorList>
    </citation>
    <scope>NUCLEOTIDE SEQUENCE [LARGE SCALE GENOMIC DNA]</scope>
    <source>
        <strain evidence="6 7">YIM MLB12</strain>
    </source>
</reference>
<dbReference type="SUPFAM" id="SSF55781">
    <property type="entry name" value="GAF domain-like"/>
    <property type="match status" value="1"/>
</dbReference>
<dbReference type="AlphaFoldDB" id="A0A4S5BSJ4"/>
<keyword evidence="3" id="KW-0804">Transcription</keyword>
<evidence type="ECO:0000256" key="1">
    <source>
        <dbReference type="ARBA" id="ARBA00023015"/>
    </source>
</evidence>
<dbReference type="GO" id="GO:0003677">
    <property type="term" value="F:DNA binding"/>
    <property type="evidence" value="ECO:0007669"/>
    <property type="project" value="UniProtKB-KW"/>
</dbReference>
<evidence type="ECO:0000259" key="4">
    <source>
        <dbReference type="PROSITE" id="PS51077"/>
    </source>
</evidence>
<dbReference type="SMART" id="SM00346">
    <property type="entry name" value="HTH_ICLR"/>
    <property type="match status" value="1"/>
</dbReference>
<dbReference type="EMBL" id="SSWX01000008">
    <property type="protein sequence ID" value="THJ33945.1"/>
    <property type="molecule type" value="Genomic_DNA"/>
</dbReference>
<dbReference type="Pfam" id="PF01614">
    <property type="entry name" value="IclR_C"/>
    <property type="match status" value="1"/>
</dbReference>
<evidence type="ECO:0000313" key="6">
    <source>
        <dbReference type="EMBL" id="THJ33945.1"/>
    </source>
</evidence>
<comment type="caution">
    <text evidence="6">The sequence shown here is derived from an EMBL/GenBank/DDBJ whole genome shotgun (WGS) entry which is preliminary data.</text>
</comment>
<dbReference type="Gene3D" id="3.30.450.40">
    <property type="match status" value="1"/>
</dbReference>
<organism evidence="6 7">
    <name type="scientific">Lampropedia aestuarii</name>
    <dbReference type="NCBI Taxonomy" id="2562762"/>
    <lineage>
        <taxon>Bacteria</taxon>
        <taxon>Pseudomonadati</taxon>
        <taxon>Pseudomonadota</taxon>
        <taxon>Betaproteobacteria</taxon>
        <taxon>Burkholderiales</taxon>
        <taxon>Comamonadaceae</taxon>
        <taxon>Lampropedia</taxon>
    </lineage>
</organism>
<keyword evidence="2" id="KW-0238">DNA-binding</keyword>
<dbReference type="InterPro" id="IPR036390">
    <property type="entry name" value="WH_DNA-bd_sf"/>
</dbReference>
<dbReference type="InterPro" id="IPR050707">
    <property type="entry name" value="HTH_MetabolicPath_Reg"/>
</dbReference>
<evidence type="ECO:0000256" key="3">
    <source>
        <dbReference type="ARBA" id="ARBA00023163"/>
    </source>
</evidence>
<dbReference type="PROSITE" id="PS51078">
    <property type="entry name" value="ICLR_ED"/>
    <property type="match status" value="1"/>
</dbReference>
<name>A0A4S5BSJ4_9BURK</name>
<dbReference type="PANTHER" id="PTHR30136:SF39">
    <property type="entry name" value="TRANSCRIPTIONAL REGULATORY PROTEIN"/>
    <property type="match status" value="1"/>
</dbReference>
<dbReference type="Gene3D" id="1.10.10.10">
    <property type="entry name" value="Winged helix-like DNA-binding domain superfamily/Winged helix DNA-binding domain"/>
    <property type="match status" value="1"/>
</dbReference>
<dbReference type="GO" id="GO:0045892">
    <property type="term" value="P:negative regulation of DNA-templated transcription"/>
    <property type="evidence" value="ECO:0007669"/>
    <property type="project" value="TreeGrafter"/>
</dbReference>
<keyword evidence="1" id="KW-0805">Transcription regulation</keyword>
<protein>
    <submittedName>
        <fullName evidence="6">IclR family transcriptional regulator</fullName>
    </submittedName>
</protein>
<dbReference type="OrthoDB" id="9807558at2"/>
<accession>A0A4S5BSJ4</accession>
<dbReference type="PROSITE" id="PS51077">
    <property type="entry name" value="HTH_ICLR"/>
    <property type="match status" value="1"/>
</dbReference>
<feature type="domain" description="IclR-ED" evidence="5">
    <location>
        <begin position="74"/>
        <end position="257"/>
    </location>
</feature>
<gene>
    <name evidence="6" type="ORF">E8K88_07545</name>
</gene>
<proteinExistence type="predicted"/>
<feature type="domain" description="HTH iclR-type" evidence="4">
    <location>
        <begin position="10"/>
        <end position="73"/>
    </location>
</feature>
<dbReference type="GO" id="GO:0003700">
    <property type="term" value="F:DNA-binding transcription factor activity"/>
    <property type="evidence" value="ECO:0007669"/>
    <property type="project" value="TreeGrafter"/>
</dbReference>
<evidence type="ECO:0000256" key="2">
    <source>
        <dbReference type="ARBA" id="ARBA00023125"/>
    </source>
</evidence>
<dbReference type="RefSeq" id="WP_136406053.1">
    <property type="nucleotide sequence ID" value="NZ_SSWX01000008.1"/>
</dbReference>
<dbReference type="InterPro" id="IPR036388">
    <property type="entry name" value="WH-like_DNA-bd_sf"/>
</dbReference>
<keyword evidence="7" id="KW-1185">Reference proteome</keyword>
<dbReference type="SUPFAM" id="SSF46785">
    <property type="entry name" value="Winged helix' DNA-binding domain"/>
    <property type="match status" value="1"/>
</dbReference>
<dbReference type="Proteomes" id="UP000306236">
    <property type="component" value="Unassembled WGS sequence"/>
</dbReference>